<keyword evidence="6" id="KW-1185">Reference proteome</keyword>
<dbReference type="InterPro" id="IPR036390">
    <property type="entry name" value="WH_DNA-bd_sf"/>
</dbReference>
<accession>A0ABY8BUG1</accession>
<reference evidence="5 6" key="1">
    <citation type="submission" date="2023-03" db="EMBL/GenBank/DDBJ databases">
        <title>Genome sequence of Microbacterium sp. KACC 23027.</title>
        <authorList>
            <person name="Kim S."/>
            <person name="Heo J."/>
            <person name="Kwon S.-W."/>
        </authorList>
    </citation>
    <scope>NUCLEOTIDE SEQUENCE [LARGE SCALE GENOMIC DNA]</scope>
    <source>
        <strain evidence="5 6">KACC 23027</strain>
    </source>
</reference>
<dbReference type="Gene3D" id="1.10.10.10">
    <property type="entry name" value="Winged helix-like DNA-binding domain superfamily/Winged helix DNA-binding domain"/>
    <property type="match status" value="1"/>
</dbReference>
<dbReference type="PROSITE" id="PS01117">
    <property type="entry name" value="HTH_MARR_1"/>
    <property type="match status" value="1"/>
</dbReference>
<proteinExistence type="predicted"/>
<dbReference type="PANTHER" id="PTHR33164">
    <property type="entry name" value="TRANSCRIPTIONAL REGULATOR, MARR FAMILY"/>
    <property type="match status" value="1"/>
</dbReference>
<organism evidence="5 6">
    <name type="scientific">Microbacterium horticulturae</name>
    <dbReference type="NCBI Taxonomy" id="3028316"/>
    <lineage>
        <taxon>Bacteria</taxon>
        <taxon>Bacillati</taxon>
        <taxon>Actinomycetota</taxon>
        <taxon>Actinomycetes</taxon>
        <taxon>Micrococcales</taxon>
        <taxon>Microbacteriaceae</taxon>
        <taxon>Microbacterium</taxon>
    </lineage>
</organism>
<dbReference type="RefSeq" id="WP_275276858.1">
    <property type="nucleotide sequence ID" value="NZ_CP119108.1"/>
</dbReference>
<sequence length="154" mass="15931">MTEPSDDARAAALALSRTARMLEQALARDTTSGLSLSDYRLLTAVAGGEGRASRLARRLAVGKPSVSASVESLVRRGLLARSAGIADQRATDLTVTSHGHTVLADADRAVAGLVSDIADRTPRPGATLSALAAFGVALEQRQSEIAARRAEGRA</sequence>
<dbReference type="InterPro" id="IPR023187">
    <property type="entry name" value="Tscrpt_reg_MarR-type_CS"/>
</dbReference>
<evidence type="ECO:0000256" key="2">
    <source>
        <dbReference type="ARBA" id="ARBA00023125"/>
    </source>
</evidence>
<evidence type="ECO:0000313" key="6">
    <source>
        <dbReference type="Proteomes" id="UP001214553"/>
    </source>
</evidence>
<keyword evidence="1" id="KW-0805">Transcription regulation</keyword>
<evidence type="ECO:0000313" key="5">
    <source>
        <dbReference type="EMBL" id="WEG07520.1"/>
    </source>
</evidence>
<keyword evidence="3" id="KW-0804">Transcription</keyword>
<keyword evidence="2" id="KW-0238">DNA-binding</keyword>
<dbReference type="Proteomes" id="UP001214553">
    <property type="component" value="Chromosome"/>
</dbReference>
<gene>
    <name evidence="5" type="ORF">PU630_09615</name>
</gene>
<name>A0ABY8BUG1_9MICO</name>
<protein>
    <submittedName>
        <fullName evidence="5">Helix-turn-helix domain-containing protein</fullName>
    </submittedName>
</protein>
<evidence type="ECO:0000256" key="3">
    <source>
        <dbReference type="ARBA" id="ARBA00023163"/>
    </source>
</evidence>
<dbReference type="InterPro" id="IPR036388">
    <property type="entry name" value="WH-like_DNA-bd_sf"/>
</dbReference>
<dbReference type="InterPro" id="IPR000835">
    <property type="entry name" value="HTH_MarR-typ"/>
</dbReference>
<dbReference type="Pfam" id="PF12802">
    <property type="entry name" value="MarR_2"/>
    <property type="match status" value="1"/>
</dbReference>
<dbReference type="PANTHER" id="PTHR33164:SF43">
    <property type="entry name" value="HTH-TYPE TRANSCRIPTIONAL REPRESSOR YETL"/>
    <property type="match status" value="1"/>
</dbReference>
<evidence type="ECO:0000256" key="1">
    <source>
        <dbReference type="ARBA" id="ARBA00023015"/>
    </source>
</evidence>
<dbReference type="InterPro" id="IPR039422">
    <property type="entry name" value="MarR/SlyA-like"/>
</dbReference>
<feature type="domain" description="HTH marR-type" evidence="4">
    <location>
        <begin position="32"/>
        <end position="90"/>
    </location>
</feature>
<dbReference type="EMBL" id="CP119108">
    <property type="protein sequence ID" value="WEG07520.1"/>
    <property type="molecule type" value="Genomic_DNA"/>
</dbReference>
<dbReference type="SUPFAM" id="SSF46785">
    <property type="entry name" value="Winged helix' DNA-binding domain"/>
    <property type="match status" value="1"/>
</dbReference>
<evidence type="ECO:0000259" key="4">
    <source>
        <dbReference type="Pfam" id="PF12802"/>
    </source>
</evidence>